<reference evidence="2" key="1">
    <citation type="submission" date="2015-12" db="EMBL/GenBank/DDBJ databases">
        <title>Gene expression during late stages of embryo sac development: a critical building block for successful pollen-pistil interactions.</title>
        <authorList>
            <person name="Liu Y."/>
            <person name="Joly V."/>
            <person name="Sabar M."/>
            <person name="Matton D.P."/>
        </authorList>
    </citation>
    <scope>NUCLEOTIDE SEQUENCE</scope>
</reference>
<name>A0A0V0GYK2_SOLCH</name>
<sequence length="116" mass="13159">MHSWHIYPDKCLEYCFTVKRSKIYLTQITKKYIHSKHARKTFAQTCQLLFSSDSFLVWHSSDSSDDHKALCSIIVVFAVVVVAMFLLLVIVGVVLTLPIRSHGLENSSNLKTKTSG</sequence>
<organism evidence="2">
    <name type="scientific">Solanum chacoense</name>
    <name type="common">Chaco potato</name>
    <dbReference type="NCBI Taxonomy" id="4108"/>
    <lineage>
        <taxon>Eukaryota</taxon>
        <taxon>Viridiplantae</taxon>
        <taxon>Streptophyta</taxon>
        <taxon>Embryophyta</taxon>
        <taxon>Tracheophyta</taxon>
        <taxon>Spermatophyta</taxon>
        <taxon>Magnoliopsida</taxon>
        <taxon>eudicotyledons</taxon>
        <taxon>Gunneridae</taxon>
        <taxon>Pentapetalae</taxon>
        <taxon>asterids</taxon>
        <taxon>lamiids</taxon>
        <taxon>Solanales</taxon>
        <taxon>Solanaceae</taxon>
        <taxon>Solanoideae</taxon>
        <taxon>Solaneae</taxon>
        <taxon>Solanum</taxon>
    </lineage>
</organism>
<proteinExistence type="predicted"/>
<dbReference type="EMBL" id="GEDG01028399">
    <property type="protein sequence ID" value="JAP13204.1"/>
    <property type="molecule type" value="Transcribed_RNA"/>
</dbReference>
<keyword evidence="1" id="KW-1133">Transmembrane helix</keyword>
<evidence type="ECO:0000256" key="1">
    <source>
        <dbReference type="SAM" id="Phobius"/>
    </source>
</evidence>
<keyword evidence="1" id="KW-0812">Transmembrane</keyword>
<accession>A0A0V0GYK2</accession>
<keyword evidence="1" id="KW-0472">Membrane</keyword>
<protein>
    <submittedName>
        <fullName evidence="2">Putative ovule protein</fullName>
    </submittedName>
</protein>
<feature type="transmembrane region" description="Helical" evidence="1">
    <location>
        <begin position="73"/>
        <end position="97"/>
    </location>
</feature>
<evidence type="ECO:0000313" key="2">
    <source>
        <dbReference type="EMBL" id="JAP13204.1"/>
    </source>
</evidence>
<dbReference type="AlphaFoldDB" id="A0A0V0GYK2"/>